<organism evidence="2 3">
    <name type="scientific">Trichogramma brassicae</name>
    <dbReference type="NCBI Taxonomy" id="86971"/>
    <lineage>
        <taxon>Eukaryota</taxon>
        <taxon>Metazoa</taxon>
        <taxon>Ecdysozoa</taxon>
        <taxon>Arthropoda</taxon>
        <taxon>Hexapoda</taxon>
        <taxon>Insecta</taxon>
        <taxon>Pterygota</taxon>
        <taxon>Neoptera</taxon>
        <taxon>Endopterygota</taxon>
        <taxon>Hymenoptera</taxon>
        <taxon>Apocrita</taxon>
        <taxon>Proctotrupomorpha</taxon>
        <taxon>Chalcidoidea</taxon>
        <taxon>Trichogrammatidae</taxon>
        <taxon>Trichogramma</taxon>
    </lineage>
</organism>
<gene>
    <name evidence="2" type="ORF">TBRA_LOCUS12874</name>
</gene>
<evidence type="ECO:0000256" key="1">
    <source>
        <dbReference type="SAM" id="MobiDB-lite"/>
    </source>
</evidence>
<evidence type="ECO:0000313" key="3">
    <source>
        <dbReference type="Proteomes" id="UP000479190"/>
    </source>
</evidence>
<feature type="compositionally biased region" description="Acidic residues" evidence="1">
    <location>
        <begin position="1"/>
        <end position="18"/>
    </location>
</feature>
<dbReference type="AlphaFoldDB" id="A0A6H5IVS8"/>
<evidence type="ECO:0000313" key="2">
    <source>
        <dbReference type="EMBL" id="CAB0041198.1"/>
    </source>
</evidence>
<proteinExistence type="predicted"/>
<keyword evidence="3" id="KW-1185">Reference proteome</keyword>
<feature type="region of interest" description="Disordered" evidence="1">
    <location>
        <begin position="1"/>
        <end position="46"/>
    </location>
</feature>
<dbReference type="Proteomes" id="UP000479190">
    <property type="component" value="Unassembled WGS sequence"/>
</dbReference>
<accession>A0A6H5IVS8</accession>
<dbReference type="EMBL" id="CADCXV010001098">
    <property type="protein sequence ID" value="CAB0041198.1"/>
    <property type="molecule type" value="Genomic_DNA"/>
</dbReference>
<sequence>MAAIESSDDSESSDDEAEVAALRTRQQKYSRRDKPQSAPSDKQLINTRVNTAEHNSEVAKTTTQLYCYIHYATAAADCVSGTLSVCDPERKRGWQGHEFKMHSRLIAYSNFSSQDLGTNFIITSTPHVAAISLSRTLPTGVR</sequence>
<feature type="compositionally biased region" description="Polar residues" evidence="1">
    <location>
        <begin position="37"/>
        <end position="46"/>
    </location>
</feature>
<protein>
    <submittedName>
        <fullName evidence="2">Uncharacterized protein</fullName>
    </submittedName>
</protein>
<name>A0A6H5IVS8_9HYME</name>
<reference evidence="2 3" key="1">
    <citation type="submission" date="2020-02" db="EMBL/GenBank/DDBJ databases">
        <authorList>
            <person name="Ferguson B K."/>
        </authorList>
    </citation>
    <scope>NUCLEOTIDE SEQUENCE [LARGE SCALE GENOMIC DNA]</scope>
</reference>